<dbReference type="PANTHER" id="PTHR37450">
    <property type="entry name" value="CIPC PROTEIN"/>
    <property type="match status" value="1"/>
</dbReference>
<dbReference type="InterPro" id="IPR022234">
    <property type="entry name" value="DUF3759"/>
</dbReference>
<dbReference type="Pfam" id="PF12585">
    <property type="entry name" value="DUF3759"/>
    <property type="match status" value="1"/>
</dbReference>
<evidence type="ECO:0000313" key="2">
    <source>
        <dbReference type="EMBL" id="OCB85839.1"/>
    </source>
</evidence>
<dbReference type="EMBL" id="LNZH02000207">
    <property type="protein sequence ID" value="OCB85839.1"/>
    <property type="molecule type" value="Genomic_DNA"/>
</dbReference>
<evidence type="ECO:0000313" key="3">
    <source>
        <dbReference type="Proteomes" id="UP000757232"/>
    </source>
</evidence>
<dbReference type="AlphaFoldDB" id="A0A9Q5HTU5"/>
<evidence type="ECO:0000256" key="1">
    <source>
        <dbReference type="SAM" id="MobiDB-lite"/>
    </source>
</evidence>
<proteinExistence type="predicted"/>
<comment type="caution">
    <text evidence="2">The sequence shown here is derived from an EMBL/GenBank/DDBJ whole genome shotgun (WGS) entry which is preliminary data.</text>
</comment>
<sequence length="153" mass="17228">MQAHERSLVEQTLVAFSSFCIKTAIARRVTITRNTERRKLEENIRGIPVSDSPSGRLTSPLTDKYRVFLGWLETAGVAAFLAMETLSHHEKKEGKKPIGMTKKLLVSLVAAEVDKLVEEKAIPAAEAHRYKKEAERKAHAMADERYSESEEAY</sequence>
<feature type="region of interest" description="Disordered" evidence="1">
    <location>
        <begin position="127"/>
        <end position="153"/>
    </location>
</feature>
<name>A0A9Q5HTU5_SANBA</name>
<gene>
    <name evidence="2" type="ORF">A7U60_g7192</name>
</gene>
<dbReference type="PANTHER" id="PTHR37450:SF1">
    <property type="entry name" value="CIPC PROTEIN"/>
    <property type="match status" value="1"/>
</dbReference>
<protein>
    <submittedName>
        <fullName evidence="2">CipC-like antibiotic response protein</fullName>
    </submittedName>
</protein>
<accession>A0A9Q5HTU5</accession>
<dbReference type="Proteomes" id="UP000757232">
    <property type="component" value="Unassembled WGS sequence"/>
</dbReference>
<reference evidence="2" key="1">
    <citation type="submission" date="2016-06" db="EMBL/GenBank/DDBJ databases">
        <title>Draft Genome sequence of the fungus Inonotus baumii.</title>
        <authorList>
            <person name="Zhu H."/>
            <person name="Lin W."/>
        </authorList>
    </citation>
    <scope>NUCLEOTIDE SEQUENCE</scope>
    <source>
        <strain evidence="2">821</strain>
    </source>
</reference>
<organism evidence="2 3">
    <name type="scientific">Sanghuangporus baumii</name>
    <name type="common">Phellinus baumii</name>
    <dbReference type="NCBI Taxonomy" id="108892"/>
    <lineage>
        <taxon>Eukaryota</taxon>
        <taxon>Fungi</taxon>
        <taxon>Dikarya</taxon>
        <taxon>Basidiomycota</taxon>
        <taxon>Agaricomycotina</taxon>
        <taxon>Agaricomycetes</taxon>
        <taxon>Hymenochaetales</taxon>
        <taxon>Hymenochaetaceae</taxon>
        <taxon>Sanghuangporus</taxon>
    </lineage>
</organism>
<keyword evidence="3" id="KW-1185">Reference proteome</keyword>